<reference evidence="2" key="1">
    <citation type="submission" date="2022-07" db="EMBL/GenBank/DDBJ databases">
        <title>Taxonomy of Novel Oxalotrophic and Methylotrophic Bacteria.</title>
        <authorList>
            <person name="Sahin N."/>
            <person name="Tani A."/>
        </authorList>
    </citation>
    <scope>NUCLEOTIDE SEQUENCE</scope>
    <source>
        <strain evidence="2">AM327</strain>
    </source>
</reference>
<dbReference type="Proteomes" id="UP001143545">
    <property type="component" value="Unassembled WGS sequence"/>
</dbReference>
<protein>
    <submittedName>
        <fullName evidence="2">Uncharacterized protein</fullName>
    </submittedName>
</protein>
<name>A0A9W6EU59_9FLAO</name>
<sequence length="274" mass="29810">MKKVFTFVVLFMMFNGALAQVGIGTTNPQGILDIVSDDSTLVLPRNEDPDGADNVAGNFDDGIINPVEGMIVYDKTDKVVRFYDGTTWQILNVGGETPVKNEGTVKIESAAGGDPYLNINQNYEVNVYQPITYSGNLVFAGSPVTDWPENDTNPTQSSIYNSNLGTFIENGVLGQVHLWRVEVAYEKTGAGSNSETKLTFKMDNNSSVDSYVLEQSTFAFSNTGTVSFLMMTIANSESLPAPYGVGKGYSFFIKSSAKIKLTVKDVTRVSVHKD</sequence>
<accession>A0A9W6EU59</accession>
<keyword evidence="1" id="KW-0732">Signal</keyword>
<evidence type="ECO:0000256" key="1">
    <source>
        <dbReference type="SAM" id="SignalP"/>
    </source>
</evidence>
<feature type="signal peptide" evidence="1">
    <location>
        <begin position="1"/>
        <end position="19"/>
    </location>
</feature>
<comment type="caution">
    <text evidence="2">The sequence shown here is derived from an EMBL/GenBank/DDBJ whole genome shotgun (WGS) entry which is preliminary data.</text>
</comment>
<gene>
    <name evidence="2" type="ORF">NBRC110019_12280</name>
</gene>
<keyword evidence="3" id="KW-1185">Reference proteome</keyword>
<evidence type="ECO:0000313" key="3">
    <source>
        <dbReference type="Proteomes" id="UP001143545"/>
    </source>
</evidence>
<evidence type="ECO:0000313" key="2">
    <source>
        <dbReference type="EMBL" id="GLB52189.1"/>
    </source>
</evidence>
<proteinExistence type="predicted"/>
<organism evidence="2 3">
    <name type="scientific">Neptunitalea chrysea</name>
    <dbReference type="NCBI Taxonomy" id="1647581"/>
    <lineage>
        <taxon>Bacteria</taxon>
        <taxon>Pseudomonadati</taxon>
        <taxon>Bacteroidota</taxon>
        <taxon>Flavobacteriia</taxon>
        <taxon>Flavobacteriales</taxon>
        <taxon>Flavobacteriaceae</taxon>
        <taxon>Neptunitalea</taxon>
    </lineage>
</organism>
<feature type="chain" id="PRO_5040757216" evidence="1">
    <location>
        <begin position="20"/>
        <end position="274"/>
    </location>
</feature>
<dbReference type="RefSeq" id="WP_281753342.1">
    <property type="nucleotide sequence ID" value="NZ_BRVP01000007.1"/>
</dbReference>
<dbReference type="AlphaFoldDB" id="A0A9W6EU59"/>
<dbReference type="EMBL" id="BRVP01000007">
    <property type="protein sequence ID" value="GLB52189.1"/>
    <property type="molecule type" value="Genomic_DNA"/>
</dbReference>